<dbReference type="InterPro" id="IPR020476">
    <property type="entry name" value="Nudix_hydrolase"/>
</dbReference>
<dbReference type="PROSITE" id="PS00893">
    <property type="entry name" value="NUDIX_BOX"/>
    <property type="match status" value="1"/>
</dbReference>
<dbReference type="CDD" id="cd18876">
    <property type="entry name" value="NUDIX_Hydrolase"/>
    <property type="match status" value="1"/>
</dbReference>
<dbReference type="InterPro" id="IPR020084">
    <property type="entry name" value="NUDIX_hydrolase_CS"/>
</dbReference>
<dbReference type="PANTHER" id="PTHR43046">
    <property type="entry name" value="GDP-MANNOSE MANNOSYL HYDROLASE"/>
    <property type="match status" value="1"/>
</dbReference>
<accession>A0A6N7ZAP6</accession>
<evidence type="ECO:0000256" key="5">
    <source>
        <dbReference type="RuleBase" id="RU003476"/>
    </source>
</evidence>
<feature type="domain" description="Nudix hydrolase" evidence="6">
    <location>
        <begin position="15"/>
        <end position="141"/>
    </location>
</feature>
<evidence type="ECO:0000256" key="4">
    <source>
        <dbReference type="ARBA" id="ARBA00022842"/>
    </source>
</evidence>
<sequence>MPYAPVVGNEQVAMATPRTAAGVIFTDEQARILMVHTTYKDYWDVPGGYVEPGESPREAAQREVREELGLSIEVGKLLAVDWAPSEAEGDKLLFLFAGPRLPQDVAFKFSDGEIDEARYVEVDDLAQYTIERLARRLWSALNSDVTYLEHGEPVSTS</sequence>
<evidence type="ECO:0000313" key="7">
    <source>
        <dbReference type="EMBL" id="MTD58831.1"/>
    </source>
</evidence>
<reference evidence="7 8" key="1">
    <citation type="submission" date="2019-11" db="EMBL/GenBank/DDBJ databases">
        <title>Draft genome of Amycolatopsis RM579.</title>
        <authorList>
            <person name="Duangmal K."/>
            <person name="Mingma R."/>
        </authorList>
    </citation>
    <scope>NUCLEOTIDE SEQUENCE [LARGE SCALE GENOMIC DNA]</scope>
    <source>
        <strain evidence="7 8">RM579</strain>
    </source>
</reference>
<evidence type="ECO:0000256" key="1">
    <source>
        <dbReference type="ARBA" id="ARBA00001946"/>
    </source>
</evidence>
<evidence type="ECO:0000256" key="2">
    <source>
        <dbReference type="ARBA" id="ARBA00005582"/>
    </source>
</evidence>
<dbReference type="PANTHER" id="PTHR43046:SF12">
    <property type="entry name" value="GDP-MANNOSE MANNOSYL HYDROLASE"/>
    <property type="match status" value="1"/>
</dbReference>
<dbReference type="InterPro" id="IPR000086">
    <property type="entry name" value="NUDIX_hydrolase_dom"/>
</dbReference>
<dbReference type="InterPro" id="IPR015797">
    <property type="entry name" value="NUDIX_hydrolase-like_dom_sf"/>
</dbReference>
<dbReference type="EMBL" id="WMBA01000078">
    <property type="protein sequence ID" value="MTD58831.1"/>
    <property type="molecule type" value="Genomic_DNA"/>
</dbReference>
<keyword evidence="3 5" id="KW-0378">Hydrolase</keyword>
<dbReference type="Pfam" id="PF00293">
    <property type="entry name" value="NUDIX"/>
    <property type="match status" value="1"/>
</dbReference>
<dbReference type="OrthoDB" id="4247482at2"/>
<dbReference type="AlphaFoldDB" id="A0A6N7ZAP6"/>
<comment type="caution">
    <text evidence="7">The sequence shown here is derived from an EMBL/GenBank/DDBJ whole genome shotgun (WGS) entry which is preliminary data.</text>
</comment>
<evidence type="ECO:0000313" key="8">
    <source>
        <dbReference type="Proteomes" id="UP000440096"/>
    </source>
</evidence>
<keyword evidence="8" id="KW-1185">Reference proteome</keyword>
<gene>
    <name evidence="7" type="ORF">GKO32_33350</name>
</gene>
<dbReference type="GO" id="GO:0016787">
    <property type="term" value="F:hydrolase activity"/>
    <property type="evidence" value="ECO:0007669"/>
    <property type="project" value="UniProtKB-KW"/>
</dbReference>
<comment type="similarity">
    <text evidence="2 5">Belongs to the Nudix hydrolase family.</text>
</comment>
<comment type="cofactor">
    <cofactor evidence="1">
        <name>Mg(2+)</name>
        <dbReference type="ChEBI" id="CHEBI:18420"/>
    </cofactor>
</comment>
<evidence type="ECO:0000259" key="6">
    <source>
        <dbReference type="PROSITE" id="PS51462"/>
    </source>
</evidence>
<dbReference type="Gene3D" id="3.90.79.10">
    <property type="entry name" value="Nucleoside Triphosphate Pyrophosphohydrolase"/>
    <property type="match status" value="1"/>
</dbReference>
<dbReference type="PROSITE" id="PS51462">
    <property type="entry name" value="NUDIX"/>
    <property type="match status" value="1"/>
</dbReference>
<organism evidence="7 8">
    <name type="scientific">Amycolatopsis pithecellobii</name>
    <dbReference type="NCBI Taxonomy" id="664692"/>
    <lineage>
        <taxon>Bacteria</taxon>
        <taxon>Bacillati</taxon>
        <taxon>Actinomycetota</taxon>
        <taxon>Actinomycetes</taxon>
        <taxon>Pseudonocardiales</taxon>
        <taxon>Pseudonocardiaceae</taxon>
        <taxon>Amycolatopsis</taxon>
    </lineage>
</organism>
<protein>
    <submittedName>
        <fullName evidence="7">NUDIX domain-containing protein</fullName>
    </submittedName>
</protein>
<dbReference type="SUPFAM" id="SSF55811">
    <property type="entry name" value="Nudix"/>
    <property type="match status" value="1"/>
</dbReference>
<dbReference type="Proteomes" id="UP000440096">
    <property type="component" value="Unassembled WGS sequence"/>
</dbReference>
<proteinExistence type="inferred from homology"/>
<evidence type="ECO:0000256" key="3">
    <source>
        <dbReference type="ARBA" id="ARBA00022801"/>
    </source>
</evidence>
<keyword evidence="4" id="KW-0460">Magnesium</keyword>
<dbReference type="PRINTS" id="PR00502">
    <property type="entry name" value="NUDIXFAMILY"/>
</dbReference>
<name>A0A6N7ZAP6_9PSEU</name>